<keyword evidence="4" id="KW-0963">Cytoplasm</keyword>
<dbReference type="GO" id="GO:0003746">
    <property type="term" value="F:translation elongation factor activity"/>
    <property type="evidence" value="ECO:0007669"/>
    <property type="project" value="UniProtKB-KW"/>
</dbReference>
<dbReference type="PANTHER" id="PTHR30053">
    <property type="entry name" value="ELONGATION FACTOR P"/>
    <property type="match status" value="1"/>
</dbReference>
<dbReference type="PROSITE" id="PS01275">
    <property type="entry name" value="EFP"/>
    <property type="match status" value="1"/>
</dbReference>
<reference evidence="10" key="3">
    <citation type="submission" date="2015-06" db="UniProtKB">
        <authorList>
            <consortium name="EnsemblProtists"/>
        </authorList>
    </citation>
    <scope>IDENTIFICATION</scope>
</reference>
<dbReference type="SUPFAM" id="SSF50104">
    <property type="entry name" value="Translation proteins SH3-like domain"/>
    <property type="match status" value="1"/>
</dbReference>
<protein>
    <recommendedName>
        <fullName evidence="12">Elongation factor P</fullName>
    </recommendedName>
</protein>
<dbReference type="Proteomes" id="UP000011087">
    <property type="component" value="Unassembled WGS sequence"/>
</dbReference>
<evidence type="ECO:0000256" key="3">
    <source>
        <dbReference type="ARBA" id="ARBA00009479"/>
    </source>
</evidence>
<dbReference type="UniPathway" id="UPA00345"/>
<keyword evidence="6" id="KW-0648">Protein biosynthesis</keyword>
<evidence type="ECO:0000256" key="4">
    <source>
        <dbReference type="ARBA" id="ARBA00022490"/>
    </source>
</evidence>
<dbReference type="Pfam" id="PF08207">
    <property type="entry name" value="EFP_N"/>
    <property type="match status" value="1"/>
</dbReference>
<dbReference type="PaxDb" id="55529-EKX41917"/>
<organism evidence="9">
    <name type="scientific">Guillardia theta (strain CCMP2712)</name>
    <name type="common">Cryptophyte</name>
    <dbReference type="NCBI Taxonomy" id="905079"/>
    <lineage>
        <taxon>Eukaryota</taxon>
        <taxon>Cryptophyceae</taxon>
        <taxon>Pyrenomonadales</taxon>
        <taxon>Geminigeraceae</taxon>
        <taxon>Guillardia</taxon>
    </lineage>
</organism>
<dbReference type="GO" id="GO:0043043">
    <property type="term" value="P:peptide biosynthetic process"/>
    <property type="evidence" value="ECO:0007669"/>
    <property type="project" value="InterPro"/>
</dbReference>
<dbReference type="InterPro" id="IPR013185">
    <property type="entry name" value="Transl_elong_KOW-like"/>
</dbReference>
<dbReference type="HOGENOM" id="CLU_074944_0_1_1"/>
<feature type="domain" description="Elongation factor P C-terminal" evidence="7">
    <location>
        <begin position="131"/>
        <end position="186"/>
    </location>
</feature>
<reference evidence="9 11" key="1">
    <citation type="journal article" date="2012" name="Nature">
        <title>Algal genomes reveal evolutionary mosaicism and the fate of nucleomorphs.</title>
        <authorList>
            <consortium name="DOE Joint Genome Institute"/>
            <person name="Curtis B.A."/>
            <person name="Tanifuji G."/>
            <person name="Burki F."/>
            <person name="Gruber A."/>
            <person name="Irimia M."/>
            <person name="Maruyama S."/>
            <person name="Arias M.C."/>
            <person name="Ball S.G."/>
            <person name="Gile G.H."/>
            <person name="Hirakawa Y."/>
            <person name="Hopkins J.F."/>
            <person name="Kuo A."/>
            <person name="Rensing S.A."/>
            <person name="Schmutz J."/>
            <person name="Symeonidi A."/>
            <person name="Elias M."/>
            <person name="Eveleigh R.J."/>
            <person name="Herman E.K."/>
            <person name="Klute M.J."/>
            <person name="Nakayama T."/>
            <person name="Obornik M."/>
            <person name="Reyes-Prieto A."/>
            <person name="Armbrust E.V."/>
            <person name="Aves S.J."/>
            <person name="Beiko R.G."/>
            <person name="Coutinho P."/>
            <person name="Dacks J.B."/>
            <person name="Durnford D.G."/>
            <person name="Fast N.M."/>
            <person name="Green B.R."/>
            <person name="Grisdale C.J."/>
            <person name="Hempel F."/>
            <person name="Henrissat B."/>
            <person name="Hoppner M.P."/>
            <person name="Ishida K."/>
            <person name="Kim E."/>
            <person name="Koreny L."/>
            <person name="Kroth P.G."/>
            <person name="Liu Y."/>
            <person name="Malik S.B."/>
            <person name="Maier U.G."/>
            <person name="McRose D."/>
            <person name="Mock T."/>
            <person name="Neilson J.A."/>
            <person name="Onodera N.T."/>
            <person name="Poole A.M."/>
            <person name="Pritham E.J."/>
            <person name="Richards T.A."/>
            <person name="Rocap G."/>
            <person name="Roy S.W."/>
            <person name="Sarai C."/>
            <person name="Schaack S."/>
            <person name="Shirato S."/>
            <person name="Slamovits C.H."/>
            <person name="Spencer D.F."/>
            <person name="Suzuki S."/>
            <person name="Worden A.Z."/>
            <person name="Zauner S."/>
            <person name="Barry K."/>
            <person name="Bell C."/>
            <person name="Bharti A.K."/>
            <person name="Crow J.A."/>
            <person name="Grimwood J."/>
            <person name="Kramer R."/>
            <person name="Lindquist E."/>
            <person name="Lucas S."/>
            <person name="Salamov A."/>
            <person name="McFadden G.I."/>
            <person name="Lane C.E."/>
            <person name="Keeling P.J."/>
            <person name="Gray M.W."/>
            <person name="Grigoriev I.V."/>
            <person name="Archibald J.M."/>
        </authorList>
    </citation>
    <scope>NUCLEOTIDE SEQUENCE</scope>
    <source>
        <strain evidence="9 11">CCMP2712</strain>
    </source>
</reference>
<dbReference type="EnsemblProtists" id="EKX41917">
    <property type="protein sequence ID" value="EKX41917"/>
    <property type="gene ID" value="GUITHDRAFT_158178"/>
</dbReference>
<dbReference type="Gene3D" id="2.40.50.140">
    <property type="entry name" value="Nucleic acid-binding proteins"/>
    <property type="match status" value="2"/>
</dbReference>
<dbReference type="InterPro" id="IPR008991">
    <property type="entry name" value="Translation_prot_SH3-like_sf"/>
</dbReference>
<dbReference type="NCBIfam" id="TIGR00038">
    <property type="entry name" value="efp"/>
    <property type="match status" value="1"/>
</dbReference>
<dbReference type="Pfam" id="PF09285">
    <property type="entry name" value="Elong-fact-P_C"/>
    <property type="match status" value="1"/>
</dbReference>
<dbReference type="InterPro" id="IPR014722">
    <property type="entry name" value="Rib_uL2_dom2"/>
</dbReference>
<proteinExistence type="inferred from homology"/>
<dbReference type="HAMAP" id="MF_00141">
    <property type="entry name" value="EF_P"/>
    <property type="match status" value="1"/>
</dbReference>
<feature type="domain" description="Translation elongation factor P/YeiP central" evidence="8">
    <location>
        <begin position="69"/>
        <end position="123"/>
    </location>
</feature>
<sequence>MGPISSNDFRPGTTIQFDGNVYKVLEFLHVKPGKGAAFVRTKLKNLTTGGNLEKTFRAGEMVDGAEVIKSDVQFNYLDGTDYVFMDMESFETQSVSAEVLGDSTIWMKEGVDVKIVKFGDKILDIEIPQTMVLEVTETEPGVKGNTAQGGDKPATLETGAVVRVPLFIKTGEKVKVDTTSKKYLSRANE</sequence>
<dbReference type="InterPro" id="IPR020599">
    <property type="entry name" value="Transl_elong_fac_P/YeiP"/>
</dbReference>
<evidence type="ECO:0000256" key="1">
    <source>
        <dbReference type="ARBA" id="ARBA00004496"/>
    </source>
</evidence>
<dbReference type="Gene3D" id="2.30.30.30">
    <property type="match status" value="1"/>
</dbReference>
<gene>
    <name evidence="9" type="ORF">GUITHDRAFT_158178</name>
</gene>
<dbReference type="OrthoDB" id="10259892at2759"/>
<dbReference type="PANTHER" id="PTHR30053:SF12">
    <property type="entry name" value="ELONGATION FACTOR P (EF-P) FAMILY PROTEIN"/>
    <property type="match status" value="1"/>
</dbReference>
<dbReference type="PIRSF" id="PIRSF005901">
    <property type="entry name" value="EF-P"/>
    <property type="match status" value="1"/>
</dbReference>
<dbReference type="NCBIfam" id="NF001810">
    <property type="entry name" value="PRK00529.1"/>
    <property type="match status" value="1"/>
</dbReference>
<dbReference type="CDD" id="cd05794">
    <property type="entry name" value="S1_EF-P_repeat_2"/>
    <property type="match status" value="1"/>
</dbReference>
<comment type="pathway">
    <text evidence="2">Protein biosynthesis; polypeptide chain elongation.</text>
</comment>
<evidence type="ECO:0008006" key="12">
    <source>
        <dbReference type="Google" id="ProtNLM"/>
    </source>
</evidence>
<dbReference type="InterPro" id="IPR001059">
    <property type="entry name" value="Transl_elong_P/YeiP_cen"/>
</dbReference>
<evidence type="ECO:0000259" key="8">
    <source>
        <dbReference type="SMART" id="SM01185"/>
    </source>
</evidence>
<evidence type="ECO:0000256" key="6">
    <source>
        <dbReference type="ARBA" id="ARBA00022917"/>
    </source>
</evidence>
<dbReference type="SMART" id="SM01185">
    <property type="entry name" value="EFP"/>
    <property type="match status" value="1"/>
</dbReference>
<reference evidence="11" key="2">
    <citation type="submission" date="2012-11" db="EMBL/GenBank/DDBJ databases">
        <authorList>
            <person name="Kuo A."/>
            <person name="Curtis B.A."/>
            <person name="Tanifuji G."/>
            <person name="Burki F."/>
            <person name="Gruber A."/>
            <person name="Irimia M."/>
            <person name="Maruyama S."/>
            <person name="Arias M.C."/>
            <person name="Ball S.G."/>
            <person name="Gile G.H."/>
            <person name="Hirakawa Y."/>
            <person name="Hopkins J.F."/>
            <person name="Rensing S.A."/>
            <person name="Schmutz J."/>
            <person name="Symeonidi A."/>
            <person name="Elias M."/>
            <person name="Eveleigh R.J."/>
            <person name="Herman E.K."/>
            <person name="Klute M.J."/>
            <person name="Nakayama T."/>
            <person name="Obornik M."/>
            <person name="Reyes-Prieto A."/>
            <person name="Armbrust E.V."/>
            <person name="Aves S.J."/>
            <person name="Beiko R.G."/>
            <person name="Coutinho P."/>
            <person name="Dacks J.B."/>
            <person name="Durnford D.G."/>
            <person name="Fast N.M."/>
            <person name="Green B.R."/>
            <person name="Grisdale C."/>
            <person name="Hempe F."/>
            <person name="Henrissat B."/>
            <person name="Hoppner M.P."/>
            <person name="Ishida K.-I."/>
            <person name="Kim E."/>
            <person name="Koreny L."/>
            <person name="Kroth P.G."/>
            <person name="Liu Y."/>
            <person name="Malik S.-B."/>
            <person name="Maier U.G."/>
            <person name="McRose D."/>
            <person name="Mock T."/>
            <person name="Neilson J.A."/>
            <person name="Onodera N.T."/>
            <person name="Poole A.M."/>
            <person name="Pritham E.J."/>
            <person name="Richards T.A."/>
            <person name="Rocap G."/>
            <person name="Roy S.W."/>
            <person name="Sarai C."/>
            <person name="Schaack S."/>
            <person name="Shirato S."/>
            <person name="Slamovits C.H."/>
            <person name="Spencer D.F."/>
            <person name="Suzuki S."/>
            <person name="Worden A.Z."/>
            <person name="Zauner S."/>
            <person name="Barry K."/>
            <person name="Bell C."/>
            <person name="Bharti A.K."/>
            <person name="Crow J.A."/>
            <person name="Grimwood J."/>
            <person name="Kramer R."/>
            <person name="Lindquist E."/>
            <person name="Lucas S."/>
            <person name="Salamov A."/>
            <person name="McFadden G.I."/>
            <person name="Lane C.E."/>
            <person name="Keeling P.J."/>
            <person name="Gray M.W."/>
            <person name="Grigoriev I.V."/>
            <person name="Archibald J.M."/>
        </authorList>
    </citation>
    <scope>NUCLEOTIDE SEQUENCE</scope>
    <source>
        <strain evidence="11">CCMP2712</strain>
    </source>
</reference>
<dbReference type="SMART" id="SM00841">
    <property type="entry name" value="Elong-fact-P_C"/>
    <property type="match status" value="1"/>
</dbReference>
<evidence type="ECO:0000259" key="7">
    <source>
        <dbReference type="SMART" id="SM00841"/>
    </source>
</evidence>
<dbReference type="OMA" id="WSVVEFQ"/>
<evidence type="ECO:0000256" key="5">
    <source>
        <dbReference type="ARBA" id="ARBA00022768"/>
    </source>
</evidence>
<evidence type="ECO:0000313" key="11">
    <source>
        <dbReference type="Proteomes" id="UP000011087"/>
    </source>
</evidence>
<dbReference type="GO" id="GO:0005829">
    <property type="term" value="C:cytosol"/>
    <property type="evidence" value="ECO:0007669"/>
    <property type="project" value="UniProtKB-ARBA"/>
</dbReference>
<evidence type="ECO:0000256" key="2">
    <source>
        <dbReference type="ARBA" id="ARBA00004815"/>
    </source>
</evidence>
<dbReference type="eggNOG" id="ENOG502QSVF">
    <property type="taxonomic scope" value="Eukaryota"/>
</dbReference>
<dbReference type="FunFam" id="2.40.50.140:FF:000004">
    <property type="entry name" value="Elongation factor P"/>
    <property type="match status" value="1"/>
</dbReference>
<comment type="subcellular location">
    <subcellularLocation>
        <location evidence="1">Cytoplasm</location>
    </subcellularLocation>
</comment>
<dbReference type="InterPro" id="IPR011768">
    <property type="entry name" value="Transl_elongation_fac_P"/>
</dbReference>
<dbReference type="GeneID" id="17298631"/>
<dbReference type="InterPro" id="IPR013852">
    <property type="entry name" value="Transl_elong_P/YeiP_CS"/>
</dbReference>
<dbReference type="AlphaFoldDB" id="L1J0T9"/>
<dbReference type="SUPFAM" id="SSF50249">
    <property type="entry name" value="Nucleic acid-binding proteins"/>
    <property type="match status" value="2"/>
</dbReference>
<dbReference type="InterPro" id="IPR015365">
    <property type="entry name" value="Elong-fact-P_C"/>
</dbReference>
<accession>L1J0T9</accession>
<dbReference type="RefSeq" id="XP_005828897.1">
    <property type="nucleotide sequence ID" value="XM_005828840.1"/>
</dbReference>
<name>L1J0T9_GUITC</name>
<dbReference type="CDD" id="cd04470">
    <property type="entry name" value="S1_EF-P_repeat_1"/>
    <property type="match status" value="1"/>
</dbReference>
<dbReference type="Pfam" id="PF01132">
    <property type="entry name" value="EFP"/>
    <property type="match status" value="1"/>
</dbReference>
<dbReference type="EMBL" id="JH993020">
    <property type="protein sequence ID" value="EKX41917.1"/>
    <property type="molecule type" value="Genomic_DNA"/>
</dbReference>
<evidence type="ECO:0000313" key="10">
    <source>
        <dbReference type="EnsemblProtists" id="EKX41917"/>
    </source>
</evidence>
<dbReference type="KEGG" id="gtt:GUITHDRAFT_158178"/>
<dbReference type="FunFam" id="2.40.50.140:FF:000009">
    <property type="entry name" value="Elongation factor P"/>
    <property type="match status" value="1"/>
</dbReference>
<dbReference type="FunFam" id="2.30.30.30:FF:000003">
    <property type="entry name" value="Elongation factor P"/>
    <property type="match status" value="1"/>
</dbReference>
<evidence type="ECO:0000313" key="9">
    <source>
        <dbReference type="EMBL" id="EKX41917.1"/>
    </source>
</evidence>
<dbReference type="STRING" id="905079.L1J0T9"/>
<keyword evidence="11" id="KW-1185">Reference proteome</keyword>
<dbReference type="InterPro" id="IPR012340">
    <property type="entry name" value="NA-bd_OB-fold"/>
</dbReference>
<comment type="similarity">
    <text evidence="3">Belongs to the elongation factor P family.</text>
</comment>
<keyword evidence="5" id="KW-0251">Elongation factor</keyword>